<dbReference type="SUPFAM" id="SSF46785">
    <property type="entry name" value="Winged helix' DNA-binding domain"/>
    <property type="match status" value="1"/>
</dbReference>
<dbReference type="InParanoid" id="L0PEY4"/>
<dbReference type="InterPro" id="IPR036390">
    <property type="entry name" value="WH_DNA-bd_sf"/>
</dbReference>
<dbReference type="EMBL" id="CAKM01000266">
    <property type="protein sequence ID" value="CCJ30797.1"/>
    <property type="molecule type" value="Genomic_DNA"/>
</dbReference>
<evidence type="ECO:0000313" key="3">
    <source>
        <dbReference type="Proteomes" id="UP000010422"/>
    </source>
</evidence>
<evidence type="ECO:0000259" key="1">
    <source>
        <dbReference type="SMART" id="SM00884"/>
    </source>
</evidence>
<accession>L0PEY4</accession>
<feature type="non-terminal residue" evidence="2">
    <location>
        <position position="1"/>
    </location>
</feature>
<evidence type="ECO:0000313" key="2">
    <source>
        <dbReference type="EMBL" id="CCJ30797.1"/>
    </source>
</evidence>
<dbReference type="Proteomes" id="UP000010422">
    <property type="component" value="Unassembled WGS sequence"/>
</dbReference>
<dbReference type="STRING" id="1209962.L0PEY4"/>
<gene>
    <name evidence="2" type="ORF">PNEJI1_002349</name>
</gene>
<feature type="non-terminal residue" evidence="2">
    <location>
        <position position="123"/>
    </location>
</feature>
<proteinExistence type="predicted"/>
<dbReference type="Pfam" id="PF10557">
    <property type="entry name" value="Cullin_Nedd8"/>
    <property type="match status" value="1"/>
</dbReference>
<dbReference type="InterPro" id="IPR036388">
    <property type="entry name" value="WH-like_DNA-bd_sf"/>
</dbReference>
<sequence>KELIRTLQSLACGKVKILLKIPKGKNINTTDLFMINQVQIKETSEENKIIHKNIQKDRAFETQATIVRIMKVKKKCNHTELVQTTINVLKQRGITSVEEVELAIEKLLEKEYIEKEGSPIVRR</sequence>
<dbReference type="SMART" id="SM00884">
    <property type="entry name" value="Cullin_Nedd8"/>
    <property type="match status" value="1"/>
</dbReference>
<reference evidence="2 3" key="1">
    <citation type="journal article" date="2012" name="MBio">
        <title>De novo assembly of the Pneumocystis jirovecii genome from a single bronchoalveolar lavage fluid specimen from a patient.</title>
        <authorList>
            <person name="Cisse O.H."/>
            <person name="Pagni M."/>
            <person name="Hauser P.M."/>
        </authorList>
    </citation>
    <scope>NUCLEOTIDE SEQUENCE [LARGE SCALE GENOMIC DNA]</scope>
    <source>
        <strain evidence="2 3">SE8</strain>
    </source>
</reference>
<protein>
    <recommendedName>
        <fullName evidence="1">Cullin neddylation domain-containing protein</fullName>
    </recommendedName>
</protein>
<dbReference type="Gene3D" id="3.30.230.130">
    <property type="entry name" value="Cullin, Chain C, Domain 2"/>
    <property type="match status" value="1"/>
</dbReference>
<name>L0PEY4_PNEJI</name>
<dbReference type="InterPro" id="IPR045093">
    <property type="entry name" value="Cullin"/>
</dbReference>
<dbReference type="PANTHER" id="PTHR11932">
    <property type="entry name" value="CULLIN"/>
    <property type="match status" value="1"/>
</dbReference>
<dbReference type="Gene3D" id="1.10.10.10">
    <property type="entry name" value="Winged helix-like DNA-binding domain superfamily/Winged helix DNA-binding domain"/>
    <property type="match status" value="1"/>
</dbReference>
<organism evidence="3">
    <name type="scientific">Pneumocystis jirovecii</name>
    <name type="common">Human pneumocystis pneumonia agent</name>
    <dbReference type="NCBI Taxonomy" id="42068"/>
    <lineage>
        <taxon>Eukaryota</taxon>
        <taxon>Fungi</taxon>
        <taxon>Dikarya</taxon>
        <taxon>Ascomycota</taxon>
        <taxon>Taphrinomycotina</taxon>
        <taxon>Pneumocystomycetes</taxon>
        <taxon>Pneumocystaceae</taxon>
        <taxon>Pneumocystis</taxon>
    </lineage>
</organism>
<dbReference type="InterPro" id="IPR019559">
    <property type="entry name" value="Cullin_neddylation_domain"/>
</dbReference>
<dbReference type="VEuPathDB" id="FungiDB:PNEJI1_002349"/>
<feature type="domain" description="Cullin neddylation" evidence="1">
    <location>
        <begin position="54"/>
        <end position="121"/>
    </location>
</feature>
<dbReference type="AlphaFoldDB" id="L0PEY4"/>
<comment type="caution">
    <text evidence="2">The sequence shown here is derived from an EMBL/GenBank/DDBJ whole genome shotgun (WGS) entry which is preliminary data.</text>
</comment>